<dbReference type="CDD" id="cd00637">
    <property type="entry name" value="7tm_classA_rhodopsin-like"/>
    <property type="match status" value="1"/>
</dbReference>
<dbReference type="GO" id="GO:0042277">
    <property type="term" value="F:peptide binding"/>
    <property type="evidence" value="ECO:0007669"/>
    <property type="project" value="TreeGrafter"/>
</dbReference>
<sequence>MLQSRIPLRRITIYTLAVTLFHLCCQIPFWLPQIYGIVCMVFGYKVNPSYITLTYYSHLLPFVSAALNWIFYARLNSQFKKGLVLVTERLIRKRARSLQNDALRDRELDELGLDFASKSDDVMAKCPNCECTVISGNVNGLVKPLRF</sequence>
<evidence type="ECO:0000313" key="7">
    <source>
        <dbReference type="EMBL" id="VDO87128.1"/>
    </source>
</evidence>
<dbReference type="AlphaFoldDB" id="A0A183FSQ4"/>
<evidence type="ECO:0000256" key="5">
    <source>
        <dbReference type="ARBA" id="ARBA00023224"/>
    </source>
</evidence>
<keyword evidence="8" id="KW-1185">Reference proteome</keyword>
<reference evidence="7 8" key="1">
    <citation type="submission" date="2018-11" db="EMBL/GenBank/DDBJ databases">
        <authorList>
            <consortium name="Pathogen Informatics"/>
        </authorList>
    </citation>
    <scope>NUCLEOTIDE SEQUENCE [LARGE SCALE GENOMIC DNA]</scope>
</reference>
<evidence type="ECO:0000313" key="9">
    <source>
        <dbReference type="WBParaSite" id="HPBE_0001100801-mRNA-1"/>
    </source>
</evidence>
<accession>A0A3P8CG46</accession>
<dbReference type="PANTHER" id="PTHR24229">
    <property type="entry name" value="NEUROPEPTIDES RECEPTOR"/>
    <property type="match status" value="1"/>
</dbReference>
<dbReference type="GO" id="GO:0004930">
    <property type="term" value="F:G protein-coupled receptor activity"/>
    <property type="evidence" value="ECO:0007669"/>
    <property type="project" value="UniProtKB-KW"/>
</dbReference>
<proteinExistence type="predicted"/>
<evidence type="ECO:0000256" key="3">
    <source>
        <dbReference type="ARBA" id="ARBA00023040"/>
    </source>
</evidence>
<accession>A0A183FSQ4</accession>
<dbReference type="Gene3D" id="1.20.1070.10">
    <property type="entry name" value="Rhodopsin 7-helix transmembrane proteins"/>
    <property type="match status" value="1"/>
</dbReference>
<keyword evidence="6" id="KW-1133">Transmembrane helix</keyword>
<dbReference type="OrthoDB" id="6076970at2759"/>
<keyword evidence="6" id="KW-0812">Transmembrane</keyword>
<feature type="transmembrane region" description="Helical" evidence="6">
    <location>
        <begin position="12"/>
        <end position="35"/>
    </location>
</feature>
<keyword evidence="2" id="KW-1003">Cell membrane</keyword>
<dbReference type="WBParaSite" id="HPBE_0001100801-mRNA-1">
    <property type="protein sequence ID" value="HPBE_0001100801-mRNA-1"/>
    <property type="gene ID" value="HPBE_0001100801"/>
</dbReference>
<dbReference type="GO" id="GO:0043005">
    <property type="term" value="C:neuron projection"/>
    <property type="evidence" value="ECO:0007669"/>
    <property type="project" value="TreeGrafter"/>
</dbReference>
<evidence type="ECO:0000256" key="2">
    <source>
        <dbReference type="ARBA" id="ARBA00022475"/>
    </source>
</evidence>
<feature type="transmembrane region" description="Helical" evidence="6">
    <location>
        <begin position="55"/>
        <end position="73"/>
    </location>
</feature>
<keyword evidence="5" id="KW-0807">Transducer</keyword>
<evidence type="ECO:0000256" key="4">
    <source>
        <dbReference type="ARBA" id="ARBA00023170"/>
    </source>
</evidence>
<protein>
    <submittedName>
        <fullName evidence="9">G protein-coupled receptor</fullName>
    </submittedName>
</protein>
<evidence type="ECO:0000256" key="6">
    <source>
        <dbReference type="SAM" id="Phobius"/>
    </source>
</evidence>
<dbReference type="SUPFAM" id="SSF81321">
    <property type="entry name" value="Family A G protein-coupled receptor-like"/>
    <property type="match status" value="1"/>
</dbReference>
<evidence type="ECO:0000313" key="8">
    <source>
        <dbReference type="Proteomes" id="UP000050761"/>
    </source>
</evidence>
<dbReference type="Proteomes" id="UP000050761">
    <property type="component" value="Unassembled WGS sequence"/>
</dbReference>
<dbReference type="EMBL" id="UZAH01026952">
    <property type="protein sequence ID" value="VDO87128.1"/>
    <property type="molecule type" value="Genomic_DNA"/>
</dbReference>
<keyword evidence="4" id="KW-0675">Receptor</keyword>
<gene>
    <name evidence="7" type="ORF">HPBE_LOCUS11009</name>
</gene>
<comment type="subcellular location">
    <subcellularLocation>
        <location evidence="1">Cell membrane</location>
        <topology evidence="1">Multi-pass membrane protein</topology>
    </subcellularLocation>
</comment>
<name>A0A183FSQ4_HELPZ</name>
<evidence type="ECO:0000256" key="1">
    <source>
        <dbReference type="ARBA" id="ARBA00004651"/>
    </source>
</evidence>
<reference evidence="9" key="2">
    <citation type="submission" date="2019-09" db="UniProtKB">
        <authorList>
            <consortium name="WormBaseParasite"/>
        </authorList>
    </citation>
    <scope>IDENTIFICATION</scope>
</reference>
<dbReference type="GO" id="GO:0005886">
    <property type="term" value="C:plasma membrane"/>
    <property type="evidence" value="ECO:0007669"/>
    <property type="project" value="UniProtKB-SubCell"/>
</dbReference>
<dbReference type="PANTHER" id="PTHR24229:SF95">
    <property type="entry name" value="G-PROTEIN COUPLED RECEPTOR C06G4.5-RELATED"/>
    <property type="match status" value="1"/>
</dbReference>
<keyword evidence="6" id="KW-0472">Membrane</keyword>
<organism evidence="8 9">
    <name type="scientific">Heligmosomoides polygyrus</name>
    <name type="common">Parasitic roundworm</name>
    <dbReference type="NCBI Taxonomy" id="6339"/>
    <lineage>
        <taxon>Eukaryota</taxon>
        <taxon>Metazoa</taxon>
        <taxon>Ecdysozoa</taxon>
        <taxon>Nematoda</taxon>
        <taxon>Chromadorea</taxon>
        <taxon>Rhabditida</taxon>
        <taxon>Rhabditina</taxon>
        <taxon>Rhabditomorpha</taxon>
        <taxon>Strongyloidea</taxon>
        <taxon>Heligmosomidae</taxon>
        <taxon>Heligmosomoides</taxon>
    </lineage>
</organism>
<keyword evidence="3" id="KW-0297">G-protein coupled receptor</keyword>